<dbReference type="GO" id="GO:0102559">
    <property type="term" value="F:peptide chain release factor N(5)-glutamine methyltransferase activity"/>
    <property type="evidence" value="ECO:0007669"/>
    <property type="project" value="UniProtKB-EC"/>
</dbReference>
<dbReference type="PROSITE" id="PS00092">
    <property type="entry name" value="N6_MTASE"/>
    <property type="match status" value="1"/>
</dbReference>
<dbReference type="Pfam" id="PF05175">
    <property type="entry name" value="MTS"/>
    <property type="match status" value="1"/>
</dbReference>
<dbReference type="EC" id="2.1.1.297" evidence="5"/>
<dbReference type="Proteomes" id="UP000253759">
    <property type="component" value="Unassembled WGS sequence"/>
</dbReference>
<dbReference type="PANTHER" id="PTHR18895:SF74">
    <property type="entry name" value="MTRF1L RELEASE FACTOR GLUTAMINE METHYLTRANSFERASE"/>
    <property type="match status" value="1"/>
</dbReference>
<comment type="catalytic activity">
    <reaction evidence="4 5">
        <text>L-glutaminyl-[peptide chain release factor] + S-adenosyl-L-methionine = N(5)-methyl-L-glutaminyl-[peptide chain release factor] + S-adenosyl-L-homocysteine + H(+)</text>
        <dbReference type="Rhea" id="RHEA:42896"/>
        <dbReference type="Rhea" id="RHEA-COMP:10271"/>
        <dbReference type="Rhea" id="RHEA-COMP:10272"/>
        <dbReference type="ChEBI" id="CHEBI:15378"/>
        <dbReference type="ChEBI" id="CHEBI:30011"/>
        <dbReference type="ChEBI" id="CHEBI:57856"/>
        <dbReference type="ChEBI" id="CHEBI:59789"/>
        <dbReference type="ChEBI" id="CHEBI:61891"/>
        <dbReference type="EC" id="2.1.1.297"/>
    </reaction>
</comment>
<feature type="domain" description="Methyltransferase small" evidence="6">
    <location>
        <begin position="117"/>
        <end position="203"/>
    </location>
</feature>
<protein>
    <recommendedName>
        <fullName evidence="5">Release factor glutamine methyltransferase</fullName>
        <shortName evidence="5">RF MTase</shortName>
        <ecNumber evidence="5">2.1.1.297</ecNumber>
    </recommendedName>
    <alternativeName>
        <fullName evidence="5">N5-glutamine methyltransferase PrmC</fullName>
    </alternativeName>
    <alternativeName>
        <fullName evidence="5">Protein-(glutamine-N5) MTase PrmC</fullName>
    </alternativeName>
    <alternativeName>
        <fullName evidence="5">Protein-glutamine N-methyltransferase PrmC</fullName>
    </alternativeName>
</protein>
<evidence type="ECO:0000313" key="9">
    <source>
        <dbReference type="Proteomes" id="UP000253759"/>
    </source>
</evidence>
<evidence type="ECO:0000259" key="6">
    <source>
        <dbReference type="Pfam" id="PF05175"/>
    </source>
</evidence>
<keyword evidence="2 5" id="KW-0808">Transferase</keyword>
<evidence type="ECO:0000259" key="7">
    <source>
        <dbReference type="Pfam" id="PF17827"/>
    </source>
</evidence>
<dbReference type="Gene3D" id="3.40.50.150">
    <property type="entry name" value="Vaccinia Virus protein VP39"/>
    <property type="match status" value="1"/>
</dbReference>
<evidence type="ECO:0000256" key="1">
    <source>
        <dbReference type="ARBA" id="ARBA00022603"/>
    </source>
</evidence>
<evidence type="ECO:0000256" key="4">
    <source>
        <dbReference type="ARBA" id="ARBA00048391"/>
    </source>
</evidence>
<evidence type="ECO:0000256" key="3">
    <source>
        <dbReference type="ARBA" id="ARBA00022691"/>
    </source>
</evidence>
<reference evidence="9" key="1">
    <citation type="submission" date="2018-07" db="EMBL/GenBank/DDBJ databases">
        <authorList>
            <person name="Liu B.-T."/>
            <person name="Du Z."/>
        </authorList>
    </citation>
    <scope>NUCLEOTIDE SEQUENCE [LARGE SCALE GENOMIC DNA]</scope>
    <source>
        <strain evidence="9">XYN52</strain>
    </source>
</reference>
<feature type="binding site" evidence="5">
    <location>
        <position position="182"/>
    </location>
    <ligand>
        <name>S-adenosyl-L-methionine</name>
        <dbReference type="ChEBI" id="CHEBI:59789"/>
    </ligand>
</feature>
<accession>A0A369W2F0</accession>
<feature type="binding site" evidence="5">
    <location>
        <position position="153"/>
    </location>
    <ligand>
        <name>S-adenosyl-L-methionine</name>
        <dbReference type="ChEBI" id="CHEBI:59789"/>
    </ligand>
</feature>
<dbReference type="PANTHER" id="PTHR18895">
    <property type="entry name" value="HEMK METHYLTRANSFERASE"/>
    <property type="match status" value="1"/>
</dbReference>
<organism evidence="8 9">
    <name type="scientific">Pelagibacterium lacus</name>
    <dbReference type="NCBI Taxonomy" id="2282655"/>
    <lineage>
        <taxon>Bacteria</taxon>
        <taxon>Pseudomonadati</taxon>
        <taxon>Pseudomonadota</taxon>
        <taxon>Alphaproteobacteria</taxon>
        <taxon>Hyphomicrobiales</taxon>
        <taxon>Devosiaceae</taxon>
        <taxon>Pelagibacterium</taxon>
    </lineage>
</organism>
<comment type="function">
    <text evidence="5">Methylates the class 1 translation termination release factors RF1/PrfA and RF2/PrfB on the glutamine residue of the universally conserved GGQ motif.</text>
</comment>
<dbReference type="InterPro" id="IPR040758">
    <property type="entry name" value="PrmC_N"/>
</dbReference>
<comment type="caution">
    <text evidence="8">The sequence shown here is derived from an EMBL/GenBank/DDBJ whole genome shotgun (WGS) entry which is preliminary data.</text>
</comment>
<keyword evidence="1 5" id="KW-0489">Methyltransferase</keyword>
<feature type="binding site" evidence="5">
    <location>
        <begin position="130"/>
        <end position="134"/>
    </location>
    <ligand>
        <name>S-adenosyl-L-methionine</name>
        <dbReference type="ChEBI" id="CHEBI:59789"/>
    </ligand>
</feature>
<feature type="binding site" evidence="5">
    <location>
        <begin position="197"/>
        <end position="200"/>
    </location>
    <ligand>
        <name>substrate</name>
    </ligand>
</feature>
<dbReference type="RefSeq" id="WP_114645972.1">
    <property type="nucleotide sequence ID" value="NZ_QQNH01000011.1"/>
</dbReference>
<dbReference type="InterPro" id="IPR019874">
    <property type="entry name" value="RF_methyltr_PrmC"/>
</dbReference>
<evidence type="ECO:0000256" key="5">
    <source>
        <dbReference type="HAMAP-Rule" id="MF_02126"/>
    </source>
</evidence>
<evidence type="ECO:0000313" key="8">
    <source>
        <dbReference type="EMBL" id="RDE08854.1"/>
    </source>
</evidence>
<dbReference type="InterPro" id="IPR007848">
    <property type="entry name" value="Small_mtfrase_dom"/>
</dbReference>
<gene>
    <name evidence="5 8" type="primary">prmC</name>
    <name evidence="8" type="ORF">DVH29_09645</name>
</gene>
<dbReference type="NCBIfam" id="TIGR03534">
    <property type="entry name" value="RF_mod_PrmC"/>
    <property type="match status" value="1"/>
</dbReference>
<dbReference type="GO" id="GO:0003676">
    <property type="term" value="F:nucleic acid binding"/>
    <property type="evidence" value="ECO:0007669"/>
    <property type="project" value="InterPro"/>
</dbReference>
<dbReference type="InterPro" id="IPR002052">
    <property type="entry name" value="DNA_methylase_N6_adenine_CS"/>
</dbReference>
<feature type="domain" description="Release factor glutamine methyltransferase N-terminal" evidence="7">
    <location>
        <begin position="18"/>
        <end position="85"/>
    </location>
</feature>
<name>A0A369W2F0_9HYPH</name>
<dbReference type="InterPro" id="IPR050320">
    <property type="entry name" value="N5-glutamine_MTase"/>
</dbReference>
<dbReference type="CDD" id="cd02440">
    <property type="entry name" value="AdoMet_MTases"/>
    <property type="match status" value="1"/>
</dbReference>
<dbReference type="InterPro" id="IPR029063">
    <property type="entry name" value="SAM-dependent_MTases_sf"/>
</dbReference>
<dbReference type="SUPFAM" id="SSF53335">
    <property type="entry name" value="S-adenosyl-L-methionine-dependent methyltransferases"/>
    <property type="match status" value="1"/>
</dbReference>
<dbReference type="EMBL" id="QQNH01000011">
    <property type="protein sequence ID" value="RDE08854.1"/>
    <property type="molecule type" value="Genomic_DNA"/>
</dbReference>
<dbReference type="Pfam" id="PF17827">
    <property type="entry name" value="PrmC_N"/>
    <property type="match status" value="1"/>
</dbReference>
<evidence type="ECO:0000256" key="2">
    <source>
        <dbReference type="ARBA" id="ARBA00022679"/>
    </source>
</evidence>
<dbReference type="GO" id="GO:0032259">
    <property type="term" value="P:methylation"/>
    <property type="evidence" value="ECO:0007669"/>
    <property type="project" value="UniProtKB-KW"/>
</dbReference>
<dbReference type="OrthoDB" id="9800643at2"/>
<dbReference type="Gene3D" id="1.10.8.10">
    <property type="entry name" value="DNA helicase RuvA subunit, C-terminal domain"/>
    <property type="match status" value="1"/>
</dbReference>
<dbReference type="NCBIfam" id="TIGR00536">
    <property type="entry name" value="hemK_fam"/>
    <property type="match status" value="1"/>
</dbReference>
<proteinExistence type="inferred from homology"/>
<feature type="binding site" evidence="5">
    <location>
        <position position="197"/>
    </location>
    <ligand>
        <name>S-adenosyl-L-methionine</name>
        <dbReference type="ChEBI" id="CHEBI:59789"/>
    </ligand>
</feature>
<keyword evidence="9" id="KW-1185">Reference proteome</keyword>
<sequence>MVDAERAASSRTLGQTWRALRDRFEAAGIPTAALDARLLVRHVLGLDQTGLIAREAEPWPAERGPALDALAARRLTGEPVARILGVQEFYGLSFGVNAATLVPRPETEMLVDFGLGCLRDRPAPRILDLGTGTGCIVLALLANLPRASGIGIDLSAEALDQARANAENLGVADRFEALAGDWFAPLTGGGFDLIVSNPPYIATGVIETLAPGVRDFDPMAALDGGPDGLAPYRIIASEAMDYLTPGGALALEIGHDQGHMVEALLKAAGFTDIGVASDLAGHDRMVTGFARK</sequence>
<keyword evidence="3 5" id="KW-0949">S-adenosyl-L-methionine</keyword>
<dbReference type="AlphaFoldDB" id="A0A369W2F0"/>
<dbReference type="HAMAP" id="MF_02126">
    <property type="entry name" value="RF_methyltr_PrmC"/>
    <property type="match status" value="1"/>
</dbReference>
<comment type="similarity">
    <text evidence="5">Belongs to the protein N5-glutamine methyltransferase family. PrmC subfamily.</text>
</comment>
<dbReference type="InterPro" id="IPR004556">
    <property type="entry name" value="HemK-like"/>
</dbReference>